<evidence type="ECO:0000256" key="1">
    <source>
        <dbReference type="SAM" id="MobiDB-lite"/>
    </source>
</evidence>
<evidence type="ECO:0000313" key="3">
    <source>
        <dbReference type="Proteomes" id="UP001172673"/>
    </source>
</evidence>
<sequence length="340" mass="38661">MSCQRLWVTKMLTLDAGANEGGSPYIRGFGSGSSFIFPTRHVLSIQLSKPTAINLYTILKCHTILTPQLPAILPIENALGAGLENGDREPGAAPATARMIERAVSPTAVPAALFGENTPTVAEIYLLHGPGYNPHGGAYDWSASNSSDEFYRPTRIPQNSFRHWEHQQRYDDWSGNSSDRSDYRRCHLIRGGYEDSTDDEMDLDHRGGHPTTRSRDERPGPFRRRWSPHRDEVVTQARDDDRHRRRVSRGFYNSRRGFDADDEDSPGPSGAPETPHQRREGLRNSEWEREFRSMGPLFTYVAFNDGLDERRREAAMRDARLLRYRSVSMDGRLPLRGQIY</sequence>
<name>A0AA38X0Y4_9EURO</name>
<feature type="compositionally biased region" description="Basic and acidic residues" evidence="1">
    <location>
        <begin position="275"/>
        <end position="285"/>
    </location>
</feature>
<keyword evidence="3" id="KW-1185">Reference proteome</keyword>
<evidence type="ECO:0000313" key="2">
    <source>
        <dbReference type="EMBL" id="KAJ9604769.1"/>
    </source>
</evidence>
<reference evidence="2" key="1">
    <citation type="submission" date="2022-10" db="EMBL/GenBank/DDBJ databases">
        <title>Culturing micro-colonial fungi from biological soil crusts in the Mojave desert and describing Neophaeococcomyces mojavensis, and introducing the new genera and species Taxawa tesnikishii.</title>
        <authorList>
            <person name="Kurbessoian T."/>
            <person name="Stajich J.E."/>
        </authorList>
    </citation>
    <scope>NUCLEOTIDE SEQUENCE</scope>
    <source>
        <strain evidence="2">TK_41</strain>
    </source>
</reference>
<gene>
    <name evidence="2" type="ORF">H2200_010883</name>
</gene>
<feature type="compositionally biased region" description="Basic and acidic residues" evidence="1">
    <location>
        <begin position="228"/>
        <end position="242"/>
    </location>
</feature>
<comment type="caution">
    <text evidence="2">The sequence shown here is derived from an EMBL/GenBank/DDBJ whole genome shotgun (WGS) entry which is preliminary data.</text>
</comment>
<feature type="compositionally biased region" description="Basic and acidic residues" evidence="1">
    <location>
        <begin position="203"/>
        <end position="220"/>
    </location>
</feature>
<proteinExistence type="predicted"/>
<protein>
    <submittedName>
        <fullName evidence="2">Uncharacterized protein</fullName>
    </submittedName>
</protein>
<dbReference type="Proteomes" id="UP001172673">
    <property type="component" value="Unassembled WGS sequence"/>
</dbReference>
<accession>A0AA38X0Y4</accession>
<feature type="region of interest" description="Disordered" evidence="1">
    <location>
        <begin position="193"/>
        <end position="285"/>
    </location>
</feature>
<dbReference type="AlphaFoldDB" id="A0AA38X0Y4"/>
<dbReference type="EMBL" id="JAPDRK010000018">
    <property type="protein sequence ID" value="KAJ9604769.1"/>
    <property type="molecule type" value="Genomic_DNA"/>
</dbReference>
<organism evidence="2 3">
    <name type="scientific">Cladophialophora chaetospira</name>
    <dbReference type="NCBI Taxonomy" id="386627"/>
    <lineage>
        <taxon>Eukaryota</taxon>
        <taxon>Fungi</taxon>
        <taxon>Dikarya</taxon>
        <taxon>Ascomycota</taxon>
        <taxon>Pezizomycotina</taxon>
        <taxon>Eurotiomycetes</taxon>
        <taxon>Chaetothyriomycetidae</taxon>
        <taxon>Chaetothyriales</taxon>
        <taxon>Herpotrichiellaceae</taxon>
        <taxon>Cladophialophora</taxon>
    </lineage>
</organism>